<accession>A0ACA9PY05</accession>
<name>A0ACA9PY05_9GLOM</name>
<organism evidence="1 2">
    <name type="scientific">Dentiscutata heterogama</name>
    <dbReference type="NCBI Taxonomy" id="1316150"/>
    <lineage>
        <taxon>Eukaryota</taxon>
        <taxon>Fungi</taxon>
        <taxon>Fungi incertae sedis</taxon>
        <taxon>Mucoromycota</taxon>
        <taxon>Glomeromycotina</taxon>
        <taxon>Glomeromycetes</taxon>
        <taxon>Diversisporales</taxon>
        <taxon>Gigasporaceae</taxon>
        <taxon>Dentiscutata</taxon>
    </lineage>
</organism>
<keyword evidence="2" id="KW-1185">Reference proteome</keyword>
<feature type="non-terminal residue" evidence="1">
    <location>
        <position position="1"/>
    </location>
</feature>
<reference evidence="1" key="1">
    <citation type="submission" date="2021-06" db="EMBL/GenBank/DDBJ databases">
        <authorList>
            <person name="Kallberg Y."/>
            <person name="Tangrot J."/>
            <person name="Rosling A."/>
        </authorList>
    </citation>
    <scope>NUCLEOTIDE SEQUENCE</scope>
    <source>
        <strain evidence="1">IL203A</strain>
    </source>
</reference>
<feature type="non-terminal residue" evidence="1">
    <location>
        <position position="243"/>
    </location>
</feature>
<evidence type="ECO:0000313" key="2">
    <source>
        <dbReference type="Proteomes" id="UP000789702"/>
    </source>
</evidence>
<protein>
    <submittedName>
        <fullName evidence="1">16993_t:CDS:1</fullName>
    </submittedName>
</protein>
<gene>
    <name evidence="1" type="ORF">DHETER_LOCUS13078</name>
</gene>
<proteinExistence type="predicted"/>
<evidence type="ECO:0000313" key="1">
    <source>
        <dbReference type="EMBL" id="CAG8725166.1"/>
    </source>
</evidence>
<comment type="caution">
    <text evidence="1">The sequence shown here is derived from an EMBL/GenBank/DDBJ whole genome shotgun (WGS) entry which is preliminary data.</text>
</comment>
<dbReference type="Proteomes" id="UP000789702">
    <property type="component" value="Unassembled WGS sequence"/>
</dbReference>
<dbReference type="EMBL" id="CAJVPU010034405">
    <property type="protein sequence ID" value="CAG8725166.1"/>
    <property type="molecule type" value="Genomic_DNA"/>
</dbReference>
<sequence>DRGVKFENNVRNFLVHIGCTTSITKIPDNGFDITTTFDKINVVFQLKYHYISEKKVVSIDVSKIREFVDAFETRYKNSDFYGIFLTNSGIQYSNECQIFKNSHPRIFLCTIDNLFQCLYNINRKHITNDTNTFNSLTMEATNAEGVSLNFNGSLKNLTNAAIKKIEYLDPDIKRLEHFNSSKQVNSKKRKHDKIENVYKDMMQRVMRKIKIKHPRIDLNYQFRIEMKRKEGPFIFGFIGDSGV</sequence>